<dbReference type="InterPro" id="IPR002528">
    <property type="entry name" value="MATE_fam"/>
</dbReference>
<dbReference type="GO" id="GO:0006811">
    <property type="term" value="P:monoatomic ion transport"/>
    <property type="evidence" value="ECO:0007669"/>
    <property type="project" value="UniProtKB-KW"/>
</dbReference>
<feature type="transmembrane region" description="Helical" evidence="10">
    <location>
        <begin position="384"/>
        <end position="406"/>
    </location>
</feature>
<dbReference type="RefSeq" id="WP_186504880.1">
    <property type="nucleotide sequence ID" value="NZ_JACNEP010000001.1"/>
</dbReference>
<keyword evidence="2" id="KW-0813">Transport</keyword>
<dbReference type="CDD" id="cd13131">
    <property type="entry name" value="MATE_NorM_like"/>
    <property type="match status" value="1"/>
</dbReference>
<evidence type="ECO:0000313" key="11">
    <source>
        <dbReference type="EMBL" id="MBC3764404.1"/>
    </source>
</evidence>
<feature type="transmembrane region" description="Helical" evidence="10">
    <location>
        <begin position="157"/>
        <end position="179"/>
    </location>
</feature>
<dbReference type="InterPro" id="IPR050222">
    <property type="entry name" value="MATE_MdtK"/>
</dbReference>
<keyword evidence="5 10" id="KW-0812">Transmembrane</keyword>
<dbReference type="NCBIfam" id="TIGR00797">
    <property type="entry name" value="matE"/>
    <property type="match status" value="1"/>
</dbReference>
<keyword evidence="12" id="KW-1185">Reference proteome</keyword>
<name>A0A8J6IPK6_9ALTE</name>
<evidence type="ECO:0000256" key="8">
    <source>
        <dbReference type="ARBA" id="ARBA00023136"/>
    </source>
</evidence>
<evidence type="ECO:0000256" key="9">
    <source>
        <dbReference type="ARBA" id="ARBA00031636"/>
    </source>
</evidence>
<keyword evidence="7" id="KW-0406">Ion transport</keyword>
<dbReference type="GO" id="GO:0042910">
    <property type="term" value="F:xenobiotic transmembrane transporter activity"/>
    <property type="evidence" value="ECO:0007669"/>
    <property type="project" value="InterPro"/>
</dbReference>
<evidence type="ECO:0000313" key="12">
    <source>
        <dbReference type="Proteomes" id="UP000601768"/>
    </source>
</evidence>
<sequence length="455" mass="49375">MSLKTEVKALLHLAWPLLIAQITQTLMGVSDTIMAGQVSASDMAAVAIASSVIFPLLFFIQGIILALPPIISRLKGANTPENIAVYTQQTAWLALFISLPISCSYSFIPELIALVPMELKLQTITAEYLQYMVLGVPFFALYQVARNYCEGLSLTRPSMVIMGIGLMVNIPANYIFIYGKLGVTPMGGAGCGIATALVFTCMMIATIVYTLVAKQLKNNQLYAHLFAPDMAKIREVLSQGIPIAMAILFEVSLFAAVALLLSPFGATVVAAHQIALNFSSLMFMVPLSLGMATTIRIGHRLGEKREDLANKAVKSAWLVGAITATCTATLSVILRYPIAELYSNESHVINMAADLMMLAAMFQFSDALQVISGCALRGYKDAKAMFYITFISYWLIGLSTGCILGLTDWIVPAMQARGFWIGFIVGLTAAAVFLSARLIYIQRTLDINKLELSDD</sequence>
<feature type="transmembrane region" description="Helical" evidence="10">
    <location>
        <begin position="240"/>
        <end position="262"/>
    </location>
</feature>
<feature type="transmembrane region" description="Helical" evidence="10">
    <location>
        <begin position="44"/>
        <end position="70"/>
    </location>
</feature>
<evidence type="ECO:0000256" key="3">
    <source>
        <dbReference type="ARBA" id="ARBA00022449"/>
    </source>
</evidence>
<feature type="transmembrane region" description="Helical" evidence="10">
    <location>
        <begin position="274"/>
        <end position="295"/>
    </location>
</feature>
<comment type="subcellular location">
    <subcellularLocation>
        <location evidence="1">Cell inner membrane</location>
        <topology evidence="1">Multi-pass membrane protein</topology>
    </subcellularLocation>
</comment>
<accession>A0A8J6IPK6</accession>
<evidence type="ECO:0000256" key="1">
    <source>
        <dbReference type="ARBA" id="ARBA00004429"/>
    </source>
</evidence>
<evidence type="ECO:0000256" key="10">
    <source>
        <dbReference type="SAM" id="Phobius"/>
    </source>
</evidence>
<dbReference type="PANTHER" id="PTHR43298">
    <property type="entry name" value="MULTIDRUG RESISTANCE PROTEIN NORM-RELATED"/>
    <property type="match status" value="1"/>
</dbReference>
<feature type="transmembrane region" description="Helical" evidence="10">
    <location>
        <begin position="128"/>
        <end position="145"/>
    </location>
</feature>
<evidence type="ECO:0000256" key="5">
    <source>
        <dbReference type="ARBA" id="ARBA00022692"/>
    </source>
</evidence>
<feature type="transmembrane region" description="Helical" evidence="10">
    <location>
        <begin position="185"/>
        <end position="212"/>
    </location>
</feature>
<dbReference type="PIRSF" id="PIRSF006603">
    <property type="entry name" value="DinF"/>
    <property type="match status" value="1"/>
</dbReference>
<keyword evidence="3" id="KW-0050">Antiport</keyword>
<organism evidence="11 12">
    <name type="scientific">Neptunicella marina</name>
    <dbReference type="NCBI Taxonomy" id="2125989"/>
    <lineage>
        <taxon>Bacteria</taxon>
        <taxon>Pseudomonadati</taxon>
        <taxon>Pseudomonadota</taxon>
        <taxon>Gammaproteobacteria</taxon>
        <taxon>Alteromonadales</taxon>
        <taxon>Alteromonadaceae</taxon>
        <taxon>Neptunicella</taxon>
    </lineage>
</organism>
<comment type="caution">
    <text evidence="11">The sequence shown here is derived from an EMBL/GenBank/DDBJ whole genome shotgun (WGS) entry which is preliminary data.</text>
</comment>
<feature type="transmembrane region" description="Helical" evidence="10">
    <location>
        <begin position="316"/>
        <end position="336"/>
    </location>
</feature>
<proteinExistence type="predicted"/>
<dbReference type="Pfam" id="PF01554">
    <property type="entry name" value="MatE"/>
    <property type="match status" value="2"/>
</dbReference>
<gene>
    <name evidence="11" type="ORF">H8B19_00825</name>
</gene>
<keyword evidence="8 10" id="KW-0472">Membrane</keyword>
<feature type="transmembrane region" description="Helical" evidence="10">
    <location>
        <begin position="91"/>
        <end position="108"/>
    </location>
</feature>
<feature type="transmembrane region" description="Helical" evidence="10">
    <location>
        <begin position="418"/>
        <end position="440"/>
    </location>
</feature>
<reference evidence="11" key="2">
    <citation type="submission" date="2020-08" db="EMBL/GenBank/DDBJ databases">
        <authorList>
            <person name="Lai Q."/>
        </authorList>
    </citation>
    <scope>NUCLEOTIDE SEQUENCE</scope>
    <source>
        <strain evidence="11">S27-2</strain>
    </source>
</reference>
<evidence type="ECO:0000256" key="7">
    <source>
        <dbReference type="ARBA" id="ARBA00023065"/>
    </source>
</evidence>
<evidence type="ECO:0000256" key="2">
    <source>
        <dbReference type="ARBA" id="ARBA00022448"/>
    </source>
</evidence>
<reference evidence="11" key="1">
    <citation type="journal article" date="2018" name="Int. J. Syst. Evol. Microbiol.">
        <title>Neptunicella marina gen. nov., sp. nov., isolated from surface seawater.</title>
        <authorList>
            <person name="Liu X."/>
            <person name="Lai Q."/>
            <person name="Du Y."/>
            <person name="Zhang X."/>
            <person name="Liu Z."/>
            <person name="Sun F."/>
            <person name="Shao Z."/>
        </authorList>
    </citation>
    <scope>NUCLEOTIDE SEQUENCE</scope>
    <source>
        <strain evidence="11">S27-2</strain>
    </source>
</reference>
<keyword evidence="6 10" id="KW-1133">Transmembrane helix</keyword>
<keyword evidence="4" id="KW-1003">Cell membrane</keyword>
<dbReference type="GO" id="GO:0005886">
    <property type="term" value="C:plasma membrane"/>
    <property type="evidence" value="ECO:0007669"/>
    <property type="project" value="UniProtKB-SubCell"/>
</dbReference>
<dbReference type="EMBL" id="JACNEP010000001">
    <property type="protein sequence ID" value="MBC3764404.1"/>
    <property type="molecule type" value="Genomic_DNA"/>
</dbReference>
<dbReference type="Proteomes" id="UP000601768">
    <property type="component" value="Unassembled WGS sequence"/>
</dbReference>
<dbReference type="PANTHER" id="PTHR43298:SF2">
    <property type="entry name" value="FMN_FAD EXPORTER YEEO-RELATED"/>
    <property type="match status" value="1"/>
</dbReference>
<evidence type="ECO:0000256" key="4">
    <source>
        <dbReference type="ARBA" id="ARBA00022475"/>
    </source>
</evidence>
<dbReference type="InterPro" id="IPR048279">
    <property type="entry name" value="MdtK-like"/>
</dbReference>
<protein>
    <recommendedName>
        <fullName evidence="9">Multidrug-efflux transporter</fullName>
    </recommendedName>
</protein>
<evidence type="ECO:0000256" key="6">
    <source>
        <dbReference type="ARBA" id="ARBA00022989"/>
    </source>
</evidence>
<dbReference type="GO" id="GO:0015297">
    <property type="term" value="F:antiporter activity"/>
    <property type="evidence" value="ECO:0007669"/>
    <property type="project" value="UniProtKB-KW"/>
</dbReference>
<dbReference type="AlphaFoldDB" id="A0A8J6IPK6"/>